<dbReference type="InterPro" id="IPR000835">
    <property type="entry name" value="HTH_MarR-typ"/>
</dbReference>
<keyword evidence="1" id="KW-0805">Transcription regulation</keyword>
<evidence type="ECO:0000256" key="3">
    <source>
        <dbReference type="ARBA" id="ARBA00023163"/>
    </source>
</evidence>
<evidence type="ECO:0000259" key="4">
    <source>
        <dbReference type="SMART" id="SM00347"/>
    </source>
</evidence>
<dbReference type="RefSeq" id="WP_176273154.1">
    <property type="nucleotide sequence ID" value="NZ_JABWTA010000001.1"/>
</dbReference>
<dbReference type="InterPro" id="IPR036390">
    <property type="entry name" value="WH_DNA-bd_sf"/>
</dbReference>
<protein>
    <submittedName>
        <fullName evidence="5">Winged helix DNA-binding protein</fullName>
    </submittedName>
</protein>
<evidence type="ECO:0000256" key="2">
    <source>
        <dbReference type="ARBA" id="ARBA00023125"/>
    </source>
</evidence>
<dbReference type="EMBL" id="JABWTA010000001">
    <property type="protein sequence ID" value="NVE94931.1"/>
    <property type="molecule type" value="Genomic_DNA"/>
</dbReference>
<organism evidence="5 6">
    <name type="scientific">Altererythrobacter lutimaris</name>
    <dbReference type="NCBI Taxonomy" id="2743979"/>
    <lineage>
        <taxon>Bacteria</taxon>
        <taxon>Pseudomonadati</taxon>
        <taxon>Pseudomonadota</taxon>
        <taxon>Alphaproteobacteria</taxon>
        <taxon>Sphingomonadales</taxon>
        <taxon>Erythrobacteraceae</taxon>
        <taxon>Altererythrobacter</taxon>
    </lineage>
</organism>
<evidence type="ECO:0000313" key="5">
    <source>
        <dbReference type="EMBL" id="NVE94931.1"/>
    </source>
</evidence>
<evidence type="ECO:0000313" key="6">
    <source>
        <dbReference type="Proteomes" id="UP000546031"/>
    </source>
</evidence>
<dbReference type="SUPFAM" id="SSF46785">
    <property type="entry name" value="Winged helix' DNA-binding domain"/>
    <property type="match status" value="1"/>
</dbReference>
<keyword evidence="2 5" id="KW-0238">DNA-binding</keyword>
<reference evidence="5 6" key="1">
    <citation type="submission" date="2020-06" db="EMBL/GenBank/DDBJ databases">
        <title>Altererythrobacter lutimaris sp. nov., a marine bacterium isolated from a tidal flat.</title>
        <authorList>
            <person name="Kim D."/>
            <person name="Yoo Y."/>
            <person name="Kim J.-J."/>
        </authorList>
    </citation>
    <scope>NUCLEOTIDE SEQUENCE [LARGE SCALE GENOMIC DNA]</scope>
    <source>
        <strain evidence="5 6">JGD-16</strain>
    </source>
</reference>
<dbReference type="Gene3D" id="1.10.10.10">
    <property type="entry name" value="Winged helix-like DNA-binding domain superfamily/Winged helix DNA-binding domain"/>
    <property type="match status" value="1"/>
</dbReference>
<keyword evidence="3" id="KW-0804">Transcription</keyword>
<dbReference type="PROSITE" id="PS01117">
    <property type="entry name" value="HTH_MARR_1"/>
    <property type="match status" value="1"/>
</dbReference>
<dbReference type="Pfam" id="PF13463">
    <property type="entry name" value="HTH_27"/>
    <property type="match status" value="1"/>
</dbReference>
<keyword evidence="6" id="KW-1185">Reference proteome</keyword>
<evidence type="ECO:0000256" key="1">
    <source>
        <dbReference type="ARBA" id="ARBA00023015"/>
    </source>
</evidence>
<dbReference type="Proteomes" id="UP000546031">
    <property type="component" value="Unassembled WGS sequence"/>
</dbReference>
<accession>A0A850HCY3</accession>
<dbReference type="InterPro" id="IPR023187">
    <property type="entry name" value="Tscrpt_reg_MarR-type_CS"/>
</dbReference>
<gene>
    <name evidence="5" type="ORF">HUO12_08490</name>
</gene>
<sequence length="149" mass="16769">MAYISDISEHELIDAVGRLNDLLANVSVQADTTIDRSNRPVVDQVKRDIVSRTQREEYFPSEMFAEPAWDMLLDLYVANEAGIDISVTSLCIASNAPATTALRWLKLLEKWGLVSRSPDPTDQRRTFIKLTESSSSKLEAYFSDREKAA</sequence>
<comment type="caution">
    <text evidence="5">The sequence shown here is derived from an EMBL/GenBank/DDBJ whole genome shotgun (WGS) entry which is preliminary data.</text>
</comment>
<dbReference type="GO" id="GO:0003700">
    <property type="term" value="F:DNA-binding transcription factor activity"/>
    <property type="evidence" value="ECO:0007669"/>
    <property type="project" value="InterPro"/>
</dbReference>
<dbReference type="GO" id="GO:0003677">
    <property type="term" value="F:DNA binding"/>
    <property type="evidence" value="ECO:0007669"/>
    <property type="project" value="UniProtKB-KW"/>
</dbReference>
<dbReference type="InterPro" id="IPR036388">
    <property type="entry name" value="WH-like_DNA-bd_sf"/>
</dbReference>
<dbReference type="AlphaFoldDB" id="A0A850HCY3"/>
<proteinExistence type="predicted"/>
<feature type="domain" description="HTH marR-type" evidence="4">
    <location>
        <begin position="57"/>
        <end position="147"/>
    </location>
</feature>
<name>A0A850HCY3_9SPHN</name>
<dbReference type="SMART" id="SM00347">
    <property type="entry name" value="HTH_MARR"/>
    <property type="match status" value="1"/>
</dbReference>